<evidence type="ECO:0000313" key="2">
    <source>
        <dbReference type="Proteomes" id="UP000054560"/>
    </source>
</evidence>
<proteinExistence type="predicted"/>
<dbReference type="EMBL" id="KQ245286">
    <property type="protein sequence ID" value="KNC73687.1"/>
    <property type="molecule type" value="Genomic_DNA"/>
</dbReference>
<protein>
    <submittedName>
        <fullName evidence="1">Uncharacterized protein</fullName>
    </submittedName>
</protein>
<organism evidence="1 2">
    <name type="scientific">Sphaeroforma arctica JP610</name>
    <dbReference type="NCBI Taxonomy" id="667725"/>
    <lineage>
        <taxon>Eukaryota</taxon>
        <taxon>Ichthyosporea</taxon>
        <taxon>Ichthyophonida</taxon>
        <taxon>Sphaeroforma</taxon>
    </lineage>
</organism>
<gene>
    <name evidence="1" type="ORF">SARC_13754</name>
</gene>
<dbReference type="AlphaFoldDB" id="A0A0L0FAE9"/>
<dbReference type="RefSeq" id="XP_014147589.1">
    <property type="nucleotide sequence ID" value="XM_014292114.1"/>
</dbReference>
<dbReference type="Proteomes" id="UP000054560">
    <property type="component" value="Unassembled WGS sequence"/>
</dbReference>
<reference evidence="1 2" key="1">
    <citation type="submission" date="2011-02" db="EMBL/GenBank/DDBJ databases">
        <title>The Genome Sequence of Sphaeroforma arctica JP610.</title>
        <authorList>
            <consortium name="The Broad Institute Genome Sequencing Platform"/>
            <person name="Russ C."/>
            <person name="Cuomo C."/>
            <person name="Young S.K."/>
            <person name="Zeng Q."/>
            <person name="Gargeya S."/>
            <person name="Alvarado L."/>
            <person name="Berlin A."/>
            <person name="Chapman S.B."/>
            <person name="Chen Z."/>
            <person name="Freedman E."/>
            <person name="Gellesch M."/>
            <person name="Goldberg J."/>
            <person name="Griggs A."/>
            <person name="Gujja S."/>
            <person name="Heilman E."/>
            <person name="Heiman D."/>
            <person name="Howarth C."/>
            <person name="Mehta T."/>
            <person name="Neiman D."/>
            <person name="Pearson M."/>
            <person name="Roberts A."/>
            <person name="Saif S."/>
            <person name="Shea T."/>
            <person name="Shenoy N."/>
            <person name="Sisk P."/>
            <person name="Stolte C."/>
            <person name="Sykes S."/>
            <person name="White J."/>
            <person name="Yandava C."/>
            <person name="Burger G."/>
            <person name="Gray M.W."/>
            <person name="Holland P.W.H."/>
            <person name="King N."/>
            <person name="Lang F.B.F."/>
            <person name="Roger A.J."/>
            <person name="Ruiz-Trillo I."/>
            <person name="Haas B."/>
            <person name="Nusbaum C."/>
            <person name="Birren B."/>
        </authorList>
    </citation>
    <scope>NUCLEOTIDE SEQUENCE [LARGE SCALE GENOMIC DNA]</scope>
    <source>
        <strain evidence="1 2">JP610</strain>
    </source>
</reference>
<accession>A0A0L0FAE9</accession>
<name>A0A0L0FAE9_9EUKA</name>
<sequence>MWSIGLHLYYRTIYLQLMCPNRPYGRKPLHVKFRTRLFDANGYDVCACKFGSVYGMCKRRTKRYLNKVFPDRQKTGMKDWLYKYKAPDHEFFHTEYMNDTRTLELAKEWELQQDTAQAVYHDRAANHGRRKHDHQQ</sequence>
<evidence type="ECO:0000313" key="1">
    <source>
        <dbReference type="EMBL" id="KNC73687.1"/>
    </source>
</evidence>
<dbReference type="GeneID" id="25914258"/>
<keyword evidence="2" id="KW-1185">Reference proteome</keyword>